<name>A0A8J5QNA0_9ASCO</name>
<keyword evidence="3" id="KW-1185">Reference proteome</keyword>
<dbReference type="GO" id="GO:0031145">
    <property type="term" value="P:anaphase-promoting complex-dependent catabolic process"/>
    <property type="evidence" value="ECO:0007669"/>
    <property type="project" value="InterPro"/>
</dbReference>
<comment type="caution">
    <text evidence="2">The sequence shown here is derived from an EMBL/GenBank/DDBJ whole genome shotgun (WGS) entry which is preliminary data.</text>
</comment>
<protein>
    <submittedName>
        <fullName evidence="2">Uncharacterized protein</fullName>
    </submittedName>
</protein>
<dbReference type="Proteomes" id="UP000694255">
    <property type="component" value="Unassembled WGS sequence"/>
</dbReference>
<proteinExistence type="predicted"/>
<dbReference type="GO" id="GO:0005680">
    <property type="term" value="C:anaphase-promoting complex"/>
    <property type="evidence" value="ECO:0007669"/>
    <property type="project" value="InterPro"/>
</dbReference>
<dbReference type="RefSeq" id="XP_049263720.1">
    <property type="nucleotide sequence ID" value="XM_049406848.1"/>
</dbReference>
<reference evidence="2 3" key="1">
    <citation type="journal article" date="2021" name="DNA Res.">
        <title>Genome analysis of Candida subhashii reveals its hybrid nature and dual mitochondrial genome conformations.</title>
        <authorList>
            <person name="Mixao V."/>
            <person name="Hegedusova E."/>
            <person name="Saus E."/>
            <person name="Pryszcz L.P."/>
            <person name="Cillingova A."/>
            <person name="Nosek J."/>
            <person name="Gabaldon T."/>
        </authorList>
    </citation>
    <scope>NUCLEOTIDE SEQUENCE [LARGE SCALE GENOMIC DNA]</scope>
    <source>
        <strain evidence="2 3">CBS 10753</strain>
    </source>
</reference>
<dbReference type="AlphaFoldDB" id="A0A8J5QNA0"/>
<evidence type="ECO:0000313" key="2">
    <source>
        <dbReference type="EMBL" id="KAG7663488.1"/>
    </source>
</evidence>
<evidence type="ECO:0000256" key="1">
    <source>
        <dbReference type="SAM" id="MobiDB-lite"/>
    </source>
</evidence>
<dbReference type="OrthoDB" id="4047136at2759"/>
<dbReference type="Pfam" id="PF05841">
    <property type="entry name" value="Apc15p"/>
    <property type="match status" value="1"/>
</dbReference>
<organism evidence="2 3">
    <name type="scientific">[Candida] subhashii</name>
    <dbReference type="NCBI Taxonomy" id="561895"/>
    <lineage>
        <taxon>Eukaryota</taxon>
        <taxon>Fungi</taxon>
        <taxon>Dikarya</taxon>
        <taxon>Ascomycota</taxon>
        <taxon>Saccharomycotina</taxon>
        <taxon>Pichiomycetes</taxon>
        <taxon>Debaryomycetaceae</taxon>
        <taxon>Spathaspora</taxon>
    </lineage>
</organism>
<feature type="compositionally biased region" description="Acidic residues" evidence="1">
    <location>
        <begin position="336"/>
        <end position="354"/>
    </location>
</feature>
<accession>A0A8J5QNA0</accession>
<feature type="region of interest" description="Disordered" evidence="1">
    <location>
        <begin position="298"/>
        <end position="321"/>
    </location>
</feature>
<dbReference type="InterPro" id="IPR008402">
    <property type="entry name" value="APC_su15/mnd2"/>
</dbReference>
<gene>
    <name evidence="2" type="ORF">J8A68_003035</name>
</gene>
<evidence type="ECO:0000313" key="3">
    <source>
        <dbReference type="Proteomes" id="UP000694255"/>
    </source>
</evidence>
<feature type="region of interest" description="Disordered" evidence="1">
    <location>
        <begin position="22"/>
        <end position="42"/>
    </location>
</feature>
<feature type="region of interest" description="Disordered" evidence="1">
    <location>
        <begin position="333"/>
        <end position="354"/>
    </location>
</feature>
<dbReference type="GeneID" id="73469836"/>
<dbReference type="EMBL" id="JAGSYN010000137">
    <property type="protein sequence ID" value="KAG7663488.1"/>
    <property type="molecule type" value="Genomic_DNA"/>
</dbReference>
<sequence length="354" mass="38951">MYSPDIFPKHLYSLWNDNPNKTPIKSLEQETTKSNHQQNNTTNGLLTRSLEAEHQNQRKQLRTLFSPPLSAYSADYPGASLSQLEYTIQTSATSTSHNLFQSRLLISATPLAQSKIDQLERIRNTGYNSIRPIGIGRTLEELDFENANAAAAGQFGEVSQEITFSNLASAAAVENTNEQSSVLWTSGINTNGTREEEGAAGPEIDLDAQVFNADEFSDDGVNDEAFTDDSDEVLDAQENGLRRREGDTDLESYRTNIDDEDFMAAEVEYQDDHSINSEINTGTYMLMNSGTNTTSTAFNSNTTTGRTANTSPTTASGTLAGAASSYNMSRIHEQGEIQDENEPEYSELDMIVDE</sequence>